<sequence>MAEQDRRTALVSLASVGLVLAGCAKHDADGGDRGDGDEGEVTANEDLMREHGVLRRILIAYREVAPKLVANASAVDAAALASATTLFQAFGERYHEQILEQQHIFPIVRKAGGEAAELLDTLLAQHQRGREITTYILDKTKSGRVGTGDAEPLARTLTAFARMYEPHAAREDTIVFPAFKKAAGAKGYEELGDQFEDIERRTFGGDGFNVATGKIGDIERRLGVGDLGSFTAPSIR</sequence>
<evidence type="ECO:0000259" key="1">
    <source>
        <dbReference type="Pfam" id="PF01814"/>
    </source>
</evidence>
<dbReference type="EMBL" id="JANFAV010000002">
    <property type="protein sequence ID" value="MCW6534296.1"/>
    <property type="molecule type" value="Genomic_DNA"/>
</dbReference>
<protein>
    <submittedName>
        <fullName evidence="2">Hemerythrin domain-containing protein</fullName>
    </submittedName>
</protein>
<gene>
    <name evidence="2" type="ORF">NEE01_05790</name>
</gene>
<dbReference type="RefSeq" id="WP_265268234.1">
    <property type="nucleotide sequence ID" value="NZ_JANFAV010000002.1"/>
</dbReference>
<reference evidence="2" key="1">
    <citation type="submission" date="2022-06" db="EMBL/GenBank/DDBJ databases">
        <title>Sphingomonas sp. nov. isolated from rhizosphere soil of tomato.</title>
        <authorList>
            <person name="Dong H."/>
            <person name="Gao R."/>
        </authorList>
    </citation>
    <scope>NUCLEOTIDE SEQUENCE</scope>
    <source>
        <strain evidence="2">MMSM24</strain>
    </source>
</reference>
<keyword evidence="3" id="KW-1185">Reference proteome</keyword>
<accession>A0AA41ZCV3</accession>
<dbReference type="Pfam" id="PF01814">
    <property type="entry name" value="Hemerythrin"/>
    <property type="match status" value="1"/>
</dbReference>
<dbReference type="PANTHER" id="PTHR39966:SF1">
    <property type="entry name" value="HEMERYTHRIN-LIKE DOMAIN-CONTAINING PROTEIN"/>
    <property type="match status" value="1"/>
</dbReference>
<feature type="domain" description="Hemerythrin-like" evidence="1">
    <location>
        <begin position="43"/>
        <end position="178"/>
    </location>
</feature>
<dbReference type="PROSITE" id="PS51257">
    <property type="entry name" value="PROKAR_LIPOPROTEIN"/>
    <property type="match status" value="1"/>
</dbReference>
<evidence type="ECO:0000313" key="2">
    <source>
        <dbReference type="EMBL" id="MCW6534296.1"/>
    </source>
</evidence>
<dbReference type="PANTHER" id="PTHR39966">
    <property type="entry name" value="BLL2471 PROTEIN-RELATED"/>
    <property type="match status" value="1"/>
</dbReference>
<comment type="caution">
    <text evidence="2">The sequence shown here is derived from an EMBL/GenBank/DDBJ whole genome shotgun (WGS) entry which is preliminary data.</text>
</comment>
<name>A0AA41ZCV3_9SPHN</name>
<proteinExistence type="predicted"/>
<dbReference type="GO" id="GO:0005886">
    <property type="term" value="C:plasma membrane"/>
    <property type="evidence" value="ECO:0007669"/>
    <property type="project" value="TreeGrafter"/>
</dbReference>
<dbReference type="CDD" id="cd12108">
    <property type="entry name" value="Hr-like"/>
    <property type="match status" value="1"/>
</dbReference>
<dbReference type="AlphaFoldDB" id="A0AA41ZCV3"/>
<dbReference type="Proteomes" id="UP001165565">
    <property type="component" value="Unassembled WGS sequence"/>
</dbReference>
<evidence type="ECO:0000313" key="3">
    <source>
        <dbReference type="Proteomes" id="UP001165565"/>
    </source>
</evidence>
<dbReference type="InterPro" id="IPR012312">
    <property type="entry name" value="Hemerythrin-like"/>
</dbReference>
<organism evidence="2 3">
    <name type="scientific">Sphingomonas lycopersici</name>
    <dbReference type="NCBI Taxonomy" id="2951807"/>
    <lineage>
        <taxon>Bacteria</taxon>
        <taxon>Pseudomonadati</taxon>
        <taxon>Pseudomonadota</taxon>
        <taxon>Alphaproteobacteria</taxon>
        <taxon>Sphingomonadales</taxon>
        <taxon>Sphingomonadaceae</taxon>
        <taxon>Sphingomonas</taxon>
    </lineage>
</organism>
<dbReference type="Gene3D" id="1.20.120.520">
    <property type="entry name" value="nmb1532 protein domain like"/>
    <property type="match status" value="1"/>
</dbReference>